<evidence type="ECO:0000256" key="3">
    <source>
        <dbReference type="ARBA" id="ARBA00008737"/>
    </source>
</evidence>
<dbReference type="OrthoDB" id="9804217at2"/>
<dbReference type="Pfam" id="PF00218">
    <property type="entry name" value="IGPS"/>
    <property type="match status" value="1"/>
</dbReference>
<keyword evidence="8 9" id="KW-0456">Lyase</keyword>
<evidence type="ECO:0000256" key="1">
    <source>
        <dbReference type="ARBA" id="ARBA00001633"/>
    </source>
</evidence>
<dbReference type="FunFam" id="3.20.20.70:FF:000024">
    <property type="entry name" value="Indole-3-glycerol phosphate synthase"/>
    <property type="match status" value="1"/>
</dbReference>
<dbReference type="GO" id="GO:0004425">
    <property type="term" value="F:indole-3-glycerol-phosphate synthase activity"/>
    <property type="evidence" value="ECO:0007669"/>
    <property type="project" value="UniProtKB-UniRule"/>
</dbReference>
<name>A0A022KV64_9MICO</name>
<dbReference type="PANTHER" id="PTHR22854:SF2">
    <property type="entry name" value="INDOLE-3-GLYCEROL-PHOSPHATE SYNTHASE"/>
    <property type="match status" value="1"/>
</dbReference>
<dbReference type="NCBIfam" id="NF001369">
    <property type="entry name" value="PRK00278.1-1"/>
    <property type="match status" value="1"/>
</dbReference>
<evidence type="ECO:0000256" key="9">
    <source>
        <dbReference type="HAMAP-Rule" id="MF_00134"/>
    </source>
</evidence>
<dbReference type="AlphaFoldDB" id="A0A022KV64"/>
<dbReference type="InterPro" id="IPR045186">
    <property type="entry name" value="Indole-3-glycerol_P_synth"/>
</dbReference>
<accession>A0A022KV64</accession>
<evidence type="ECO:0000313" key="11">
    <source>
        <dbReference type="EMBL" id="EYT48471.1"/>
    </source>
</evidence>
<evidence type="ECO:0000256" key="4">
    <source>
        <dbReference type="ARBA" id="ARBA00022605"/>
    </source>
</evidence>
<evidence type="ECO:0000256" key="2">
    <source>
        <dbReference type="ARBA" id="ARBA00004696"/>
    </source>
</evidence>
<dbReference type="UniPathway" id="UPA00035">
    <property type="reaction ID" value="UER00043"/>
</dbReference>
<dbReference type="PROSITE" id="PS00614">
    <property type="entry name" value="IGPS"/>
    <property type="match status" value="1"/>
</dbReference>
<dbReference type="EC" id="4.1.1.48" evidence="9"/>
<comment type="catalytic activity">
    <reaction evidence="1 9">
        <text>1-(2-carboxyphenylamino)-1-deoxy-D-ribulose 5-phosphate + H(+) = (1S,2R)-1-C-(indol-3-yl)glycerol 3-phosphate + CO2 + H2O</text>
        <dbReference type="Rhea" id="RHEA:23476"/>
        <dbReference type="ChEBI" id="CHEBI:15377"/>
        <dbReference type="ChEBI" id="CHEBI:15378"/>
        <dbReference type="ChEBI" id="CHEBI:16526"/>
        <dbReference type="ChEBI" id="CHEBI:58613"/>
        <dbReference type="ChEBI" id="CHEBI:58866"/>
        <dbReference type="EC" id="4.1.1.48"/>
    </reaction>
</comment>
<dbReference type="InterPro" id="IPR013798">
    <property type="entry name" value="Indole-3-glycerol_P_synth_dom"/>
</dbReference>
<protein>
    <recommendedName>
        <fullName evidence="9">Indole-3-glycerol phosphate synthase</fullName>
        <shortName evidence="9">IGPS</shortName>
        <ecNumber evidence="9">4.1.1.48</ecNumber>
    </recommendedName>
</protein>
<dbReference type="EMBL" id="AORC01000014">
    <property type="protein sequence ID" value="EYT48471.1"/>
    <property type="molecule type" value="Genomic_DNA"/>
</dbReference>
<reference evidence="11 12" key="1">
    <citation type="journal article" date="2013" name="Genome Announc.">
        <title>Draft genome sequence of an Actinobacterium, Brachybacterium muris strain UCD-AY4.</title>
        <authorList>
            <person name="Lo J.R."/>
            <person name="Lang J.M."/>
            <person name="Darling A.E."/>
            <person name="Eisen J.A."/>
            <person name="Coil D.A."/>
        </authorList>
    </citation>
    <scope>NUCLEOTIDE SEQUENCE [LARGE SCALE GENOMIC DNA]</scope>
    <source>
        <strain evidence="11 12">UCD-AY4</strain>
    </source>
</reference>
<dbReference type="CDD" id="cd00331">
    <property type="entry name" value="IGPS"/>
    <property type="match status" value="1"/>
</dbReference>
<dbReference type="PANTHER" id="PTHR22854">
    <property type="entry name" value="TRYPTOPHAN BIOSYNTHESIS PROTEIN"/>
    <property type="match status" value="1"/>
</dbReference>
<evidence type="ECO:0000256" key="7">
    <source>
        <dbReference type="ARBA" id="ARBA00023141"/>
    </source>
</evidence>
<dbReference type="RefSeq" id="WP_017823604.1">
    <property type="nucleotide sequence ID" value="NZ_AORC01000014.1"/>
</dbReference>
<evidence type="ECO:0000256" key="5">
    <source>
        <dbReference type="ARBA" id="ARBA00022793"/>
    </source>
</evidence>
<keyword evidence="4 9" id="KW-0028">Amino-acid biosynthesis</keyword>
<dbReference type="InterPro" id="IPR001468">
    <property type="entry name" value="Indole-3-GlycerolPSynthase_CS"/>
</dbReference>
<keyword evidence="7 9" id="KW-0057">Aromatic amino acid biosynthesis</keyword>
<proteinExistence type="inferred from homology"/>
<dbReference type="GO" id="GO:0004640">
    <property type="term" value="F:phosphoribosylanthranilate isomerase activity"/>
    <property type="evidence" value="ECO:0007669"/>
    <property type="project" value="TreeGrafter"/>
</dbReference>
<dbReference type="HAMAP" id="MF_00134_B">
    <property type="entry name" value="IGPS_B"/>
    <property type="match status" value="1"/>
</dbReference>
<dbReference type="InterPro" id="IPR013785">
    <property type="entry name" value="Aldolase_TIM"/>
</dbReference>
<dbReference type="HOGENOM" id="CLU_034247_0_0_11"/>
<evidence type="ECO:0000256" key="8">
    <source>
        <dbReference type="ARBA" id="ARBA00023239"/>
    </source>
</evidence>
<evidence type="ECO:0000259" key="10">
    <source>
        <dbReference type="Pfam" id="PF00218"/>
    </source>
</evidence>
<comment type="similarity">
    <text evidence="3 9">Belongs to the TrpC family.</text>
</comment>
<organism evidence="11 12">
    <name type="scientific">Brachybacterium muris UCD-AY4</name>
    <dbReference type="NCBI Taxonomy" id="1249481"/>
    <lineage>
        <taxon>Bacteria</taxon>
        <taxon>Bacillati</taxon>
        <taxon>Actinomycetota</taxon>
        <taxon>Actinomycetes</taxon>
        <taxon>Micrococcales</taxon>
        <taxon>Dermabacteraceae</taxon>
        <taxon>Brachybacterium</taxon>
    </lineage>
</organism>
<dbReference type="STRING" id="1249481.D641_0111245"/>
<sequence>MTTTGTVLDDIIVGVREDLEQRRRAVGSRDLERLAVEIGPALDAEASLRGDGSTLGLIAEVKRSSPSKGELASIPAPADLAAIYEQGGAGAISVLTEQRRFRGSLADLDAVRARVEVPLLRKDFVVDPYQILEARAHGADLILLIVAALDDQQLRDFHDLTTELGMQALVETHTPEELERALAIDPAIVGVNARDLKTLDVDLDRAAGLLGDIPGHVLAIGESAVASVADVEAYARAGADAVLVGEALVTSGDTLTTVQSFRDVARRGRPATEGGPQ</sequence>
<evidence type="ECO:0000313" key="12">
    <source>
        <dbReference type="Proteomes" id="UP000019754"/>
    </source>
</evidence>
<keyword evidence="12" id="KW-1185">Reference proteome</keyword>
<gene>
    <name evidence="9" type="primary">trpC</name>
    <name evidence="11" type="ORF">D641_0111245</name>
</gene>
<dbReference type="Gene3D" id="3.20.20.70">
    <property type="entry name" value="Aldolase class I"/>
    <property type="match status" value="1"/>
</dbReference>
<dbReference type="NCBIfam" id="NF001377">
    <property type="entry name" value="PRK00278.2-4"/>
    <property type="match status" value="1"/>
</dbReference>
<comment type="pathway">
    <text evidence="2 9">Amino-acid biosynthesis; L-tryptophan biosynthesis; L-tryptophan from chorismate: step 4/5.</text>
</comment>
<evidence type="ECO:0000256" key="6">
    <source>
        <dbReference type="ARBA" id="ARBA00022822"/>
    </source>
</evidence>
<keyword evidence="6 9" id="KW-0822">Tryptophan biosynthesis</keyword>
<dbReference type="GO" id="GO:0000162">
    <property type="term" value="P:L-tryptophan biosynthetic process"/>
    <property type="evidence" value="ECO:0007669"/>
    <property type="project" value="UniProtKB-UniRule"/>
</dbReference>
<comment type="caution">
    <text evidence="11">The sequence shown here is derived from an EMBL/GenBank/DDBJ whole genome shotgun (WGS) entry which is preliminary data.</text>
</comment>
<dbReference type="SUPFAM" id="SSF51366">
    <property type="entry name" value="Ribulose-phoshate binding barrel"/>
    <property type="match status" value="1"/>
</dbReference>
<dbReference type="InterPro" id="IPR011060">
    <property type="entry name" value="RibuloseP-bd_barrel"/>
</dbReference>
<dbReference type="Proteomes" id="UP000019754">
    <property type="component" value="Unassembled WGS sequence"/>
</dbReference>
<keyword evidence="5 9" id="KW-0210">Decarboxylase</keyword>
<feature type="domain" description="Indole-3-glycerol phosphate synthase" evidence="10">
    <location>
        <begin position="8"/>
        <end position="259"/>
    </location>
</feature>